<dbReference type="STRING" id="28128.HMPREF3226_02122"/>
<organism evidence="1 2">
    <name type="scientific">Prevotella corporis</name>
    <dbReference type="NCBI Taxonomy" id="28128"/>
    <lineage>
        <taxon>Bacteria</taxon>
        <taxon>Pseudomonadati</taxon>
        <taxon>Bacteroidota</taxon>
        <taxon>Bacteroidia</taxon>
        <taxon>Bacteroidales</taxon>
        <taxon>Prevotellaceae</taxon>
        <taxon>Prevotella</taxon>
    </lineage>
</organism>
<name>A0A133PYK0_9BACT</name>
<dbReference type="AlphaFoldDB" id="A0A133PYK0"/>
<gene>
    <name evidence="1" type="ORF">HMPREF3226_02122</name>
</gene>
<comment type="caution">
    <text evidence="1">The sequence shown here is derived from an EMBL/GenBank/DDBJ whole genome shotgun (WGS) entry which is preliminary data.</text>
</comment>
<evidence type="ECO:0000313" key="1">
    <source>
        <dbReference type="EMBL" id="KXA35297.1"/>
    </source>
</evidence>
<proteinExistence type="predicted"/>
<keyword evidence="2" id="KW-1185">Reference proteome</keyword>
<dbReference type="PATRIC" id="fig|28128.5.peg.2185"/>
<dbReference type="Proteomes" id="UP000070533">
    <property type="component" value="Unassembled WGS sequence"/>
</dbReference>
<dbReference type="EMBL" id="LRQG01000187">
    <property type="protein sequence ID" value="KXA35297.1"/>
    <property type="molecule type" value="Genomic_DNA"/>
</dbReference>
<reference evidence="2" key="1">
    <citation type="submission" date="2016-01" db="EMBL/GenBank/DDBJ databases">
        <authorList>
            <person name="Mitreva M."/>
            <person name="Pepin K.H."/>
            <person name="Mihindukulasuriya K.A."/>
            <person name="Fulton R."/>
            <person name="Fronick C."/>
            <person name="O'Laughlin M."/>
            <person name="Miner T."/>
            <person name="Herter B."/>
            <person name="Rosa B.A."/>
            <person name="Cordes M."/>
            <person name="Tomlinson C."/>
            <person name="Wollam A."/>
            <person name="Palsikar V.B."/>
            <person name="Mardis E.R."/>
            <person name="Wilson R.K."/>
        </authorList>
    </citation>
    <scope>NUCLEOTIDE SEQUENCE [LARGE SCALE GENOMIC DNA]</scope>
    <source>
        <strain evidence="2">MJR7716</strain>
    </source>
</reference>
<evidence type="ECO:0000313" key="2">
    <source>
        <dbReference type="Proteomes" id="UP000070533"/>
    </source>
</evidence>
<protein>
    <submittedName>
        <fullName evidence="1">Uncharacterized protein</fullName>
    </submittedName>
</protein>
<accession>A0A133PYK0</accession>
<sequence>MVGVNEVGIRWKDNVLIRGGLTDVSNSCFYERSGVKLAVRSQQTP</sequence>